<accession>A0AAE1A1C5</accession>
<evidence type="ECO:0000313" key="1">
    <source>
        <dbReference type="EMBL" id="KAK3779275.1"/>
    </source>
</evidence>
<proteinExistence type="predicted"/>
<dbReference type="Proteomes" id="UP001283361">
    <property type="component" value="Unassembled WGS sequence"/>
</dbReference>
<name>A0AAE1A1C5_9GAST</name>
<comment type="caution">
    <text evidence="1">The sequence shown here is derived from an EMBL/GenBank/DDBJ whole genome shotgun (WGS) entry which is preliminary data.</text>
</comment>
<protein>
    <submittedName>
        <fullName evidence="1">Uncharacterized protein</fullName>
    </submittedName>
</protein>
<keyword evidence="2" id="KW-1185">Reference proteome</keyword>
<evidence type="ECO:0000313" key="2">
    <source>
        <dbReference type="Proteomes" id="UP001283361"/>
    </source>
</evidence>
<dbReference type="AlphaFoldDB" id="A0AAE1A1C5"/>
<dbReference type="EMBL" id="JAWDGP010002856">
    <property type="protein sequence ID" value="KAK3779275.1"/>
    <property type="molecule type" value="Genomic_DNA"/>
</dbReference>
<reference evidence="1" key="1">
    <citation type="journal article" date="2023" name="G3 (Bethesda)">
        <title>A reference genome for the long-term kleptoplast-retaining sea slug Elysia crispata morphotype clarki.</title>
        <authorList>
            <person name="Eastman K.E."/>
            <person name="Pendleton A.L."/>
            <person name="Shaikh M.A."/>
            <person name="Suttiyut T."/>
            <person name="Ogas R."/>
            <person name="Tomko P."/>
            <person name="Gavelis G."/>
            <person name="Widhalm J.R."/>
            <person name="Wisecaver J.H."/>
        </authorList>
    </citation>
    <scope>NUCLEOTIDE SEQUENCE</scope>
    <source>
        <strain evidence="1">ECLA1</strain>
    </source>
</reference>
<organism evidence="1 2">
    <name type="scientific">Elysia crispata</name>
    <name type="common">lettuce slug</name>
    <dbReference type="NCBI Taxonomy" id="231223"/>
    <lineage>
        <taxon>Eukaryota</taxon>
        <taxon>Metazoa</taxon>
        <taxon>Spiralia</taxon>
        <taxon>Lophotrochozoa</taxon>
        <taxon>Mollusca</taxon>
        <taxon>Gastropoda</taxon>
        <taxon>Heterobranchia</taxon>
        <taxon>Euthyneura</taxon>
        <taxon>Panpulmonata</taxon>
        <taxon>Sacoglossa</taxon>
        <taxon>Placobranchoidea</taxon>
        <taxon>Plakobranchidae</taxon>
        <taxon>Elysia</taxon>
    </lineage>
</organism>
<gene>
    <name evidence="1" type="ORF">RRG08_057645</name>
</gene>
<sequence>MRLLSWRKRSELMVLEMGVSGLQHCCFHTSSRDSCVAQSGRHTTPPERLGQVIDRPATRSVWTVDRPKSQRTLVIFQFVAPMMNWAMNSSLWLGQCPAHDSSHAWSLFMMSKGAGPVGCRKTMVTRTRDISVVWFIGRSS</sequence>